<dbReference type="PROSITE" id="PS50110">
    <property type="entry name" value="RESPONSE_REGULATORY"/>
    <property type="match status" value="1"/>
</dbReference>
<dbReference type="PANTHER" id="PTHR45339">
    <property type="entry name" value="HYBRID SIGNAL TRANSDUCTION HISTIDINE KINASE J"/>
    <property type="match status" value="1"/>
</dbReference>
<dbReference type="InterPro" id="IPR003594">
    <property type="entry name" value="HATPase_dom"/>
</dbReference>
<evidence type="ECO:0000259" key="9">
    <source>
        <dbReference type="PROSITE" id="PS50113"/>
    </source>
</evidence>
<dbReference type="PANTHER" id="PTHR45339:SF1">
    <property type="entry name" value="HYBRID SIGNAL TRANSDUCTION HISTIDINE KINASE J"/>
    <property type="match status" value="1"/>
</dbReference>
<dbReference type="InterPro" id="IPR011006">
    <property type="entry name" value="CheY-like_superfamily"/>
</dbReference>
<dbReference type="InterPro" id="IPR005467">
    <property type="entry name" value="His_kinase_dom"/>
</dbReference>
<feature type="domain" description="PAS" evidence="8">
    <location>
        <begin position="130"/>
        <end position="203"/>
    </location>
</feature>
<keyword evidence="11" id="KW-1185">Reference proteome</keyword>
<evidence type="ECO:0000256" key="5">
    <source>
        <dbReference type="PROSITE-ProRule" id="PRU00169"/>
    </source>
</evidence>
<dbReference type="Pfam" id="PF00512">
    <property type="entry name" value="HisKA"/>
    <property type="match status" value="1"/>
</dbReference>
<feature type="domain" description="Response regulatory" evidence="7">
    <location>
        <begin position="518"/>
        <end position="637"/>
    </location>
</feature>
<dbReference type="RefSeq" id="WP_111319750.1">
    <property type="nucleotide sequence ID" value="NZ_QKZT01000010.1"/>
</dbReference>
<dbReference type="SUPFAM" id="SSF52172">
    <property type="entry name" value="CheY-like"/>
    <property type="match status" value="1"/>
</dbReference>
<dbReference type="InterPro" id="IPR036097">
    <property type="entry name" value="HisK_dim/P_sf"/>
</dbReference>
<dbReference type="SUPFAM" id="SSF47384">
    <property type="entry name" value="Homodimeric domain of signal transducing histidine kinase"/>
    <property type="match status" value="1"/>
</dbReference>
<feature type="modified residue" description="4-aspartylphosphate" evidence="5">
    <location>
        <position position="568"/>
    </location>
</feature>
<dbReference type="AlphaFoldDB" id="A0A2W7RJR2"/>
<evidence type="ECO:0000259" key="6">
    <source>
        <dbReference type="PROSITE" id="PS50109"/>
    </source>
</evidence>
<protein>
    <recommendedName>
        <fullName evidence="2">histidine kinase</fullName>
        <ecNumber evidence="2">2.7.13.3</ecNumber>
    </recommendedName>
</protein>
<dbReference type="Gene3D" id="1.10.287.130">
    <property type="match status" value="1"/>
</dbReference>
<feature type="domain" description="PAC" evidence="9">
    <location>
        <begin position="204"/>
        <end position="256"/>
    </location>
</feature>
<organism evidence="10 11">
    <name type="scientific">Algoriphagus chordae</name>
    <dbReference type="NCBI Taxonomy" id="237019"/>
    <lineage>
        <taxon>Bacteria</taxon>
        <taxon>Pseudomonadati</taxon>
        <taxon>Bacteroidota</taxon>
        <taxon>Cytophagia</taxon>
        <taxon>Cytophagales</taxon>
        <taxon>Cyclobacteriaceae</taxon>
        <taxon>Algoriphagus</taxon>
    </lineage>
</organism>
<keyword evidence="3 5" id="KW-0597">Phosphoprotein</keyword>
<dbReference type="Gene3D" id="3.30.565.10">
    <property type="entry name" value="Histidine kinase-like ATPase, C-terminal domain"/>
    <property type="match status" value="1"/>
</dbReference>
<dbReference type="InterPro" id="IPR004358">
    <property type="entry name" value="Sig_transdc_His_kin-like_C"/>
</dbReference>
<accession>A0A2W7RJR2</accession>
<dbReference type="SUPFAM" id="SSF55785">
    <property type="entry name" value="PYP-like sensor domain (PAS domain)"/>
    <property type="match status" value="1"/>
</dbReference>
<dbReference type="SMART" id="SM00387">
    <property type="entry name" value="HATPase_c"/>
    <property type="match status" value="1"/>
</dbReference>
<dbReference type="PROSITE" id="PS50112">
    <property type="entry name" value="PAS"/>
    <property type="match status" value="1"/>
</dbReference>
<dbReference type="EMBL" id="QKZT01000010">
    <property type="protein sequence ID" value="PZX50905.1"/>
    <property type="molecule type" value="Genomic_DNA"/>
</dbReference>
<dbReference type="InterPro" id="IPR036890">
    <property type="entry name" value="HATPase_C_sf"/>
</dbReference>
<dbReference type="SMART" id="SM00091">
    <property type="entry name" value="PAS"/>
    <property type="match status" value="1"/>
</dbReference>
<evidence type="ECO:0000313" key="10">
    <source>
        <dbReference type="EMBL" id="PZX50905.1"/>
    </source>
</evidence>
<comment type="caution">
    <text evidence="10">The sequence shown here is derived from an EMBL/GenBank/DDBJ whole genome shotgun (WGS) entry which is preliminary data.</text>
</comment>
<evidence type="ECO:0000256" key="3">
    <source>
        <dbReference type="ARBA" id="ARBA00022553"/>
    </source>
</evidence>
<dbReference type="CDD" id="cd00082">
    <property type="entry name" value="HisKA"/>
    <property type="match status" value="1"/>
</dbReference>
<dbReference type="FunFam" id="3.30.565.10:FF:000010">
    <property type="entry name" value="Sensor histidine kinase RcsC"/>
    <property type="match status" value="1"/>
</dbReference>
<dbReference type="PROSITE" id="PS50109">
    <property type="entry name" value="HIS_KIN"/>
    <property type="match status" value="1"/>
</dbReference>
<proteinExistence type="predicted"/>
<gene>
    <name evidence="10" type="ORF">LV85_02447</name>
</gene>
<comment type="catalytic activity">
    <reaction evidence="1">
        <text>ATP + protein L-histidine = ADP + protein N-phospho-L-histidine.</text>
        <dbReference type="EC" id="2.7.13.3"/>
    </reaction>
</comment>
<dbReference type="Gene3D" id="3.30.450.20">
    <property type="entry name" value="PAS domain"/>
    <property type="match status" value="1"/>
</dbReference>
<sequence>MTQFAQFDISDVFNEINDPLFIIESEEIIFYNKFFTENFFPISDSWRDVIDDEEVVKALNKFFETGEVPKNVFLNSLKPKIFDNQQYEWSFTNLPSSYSGRFLIVRAHAMRFLSEKYKKEQLAREKLLKSEEKYRRLVEESTEIIFSLSDTLILNYISPNVKQFLGYESKDVIGTSVLNYLCQDDLEVFQTMEIEVGDFLKENQYLEFRVKHINGEERVFSSNGRMVHELGKDQGYYTGISRDITELKQAQKDLFQAKEKAEQASLAKSQFLSIMSHEIRTPMNAVIGLAHFLMQDKPRADQLENLRTLQFSAENLMVLINDILDFNKIDSGKIELEQVSFDLKALINRIVHSYSFQARGKGLTVSTEIDEEIPKNLIGDPVRISQIVHNLLSNAIKFTFDGKVRTILKLQKKTENDCEIKFRIEDTGIGISEDKLDSVFEAFTQASSDTTRKFGGTGLGLAIVKRLLELHGSKVQVSSTVNVGTAFEFVLKFNSVEESSLSPKQRKEYKKKSLEEASILVAEDNLVNQILIKKFLKMWNVPKVVIASDGQEAIYEFEKGEFDLVLLDIQMPVLDGFAVAKSIRENMDSDKRETPVLVLSATSHHEIKEQMDEIGIDDFVEKPFTPEGLYGKLTAYLNSKDLS</sequence>
<evidence type="ECO:0000313" key="11">
    <source>
        <dbReference type="Proteomes" id="UP000248882"/>
    </source>
</evidence>
<dbReference type="InterPro" id="IPR001789">
    <property type="entry name" value="Sig_transdc_resp-reg_receiver"/>
</dbReference>
<dbReference type="NCBIfam" id="TIGR00229">
    <property type="entry name" value="sensory_box"/>
    <property type="match status" value="1"/>
</dbReference>
<dbReference type="Pfam" id="PF02518">
    <property type="entry name" value="HATPase_c"/>
    <property type="match status" value="1"/>
</dbReference>
<dbReference type="InterPro" id="IPR013655">
    <property type="entry name" value="PAS_fold_3"/>
</dbReference>
<dbReference type="Pfam" id="PF08447">
    <property type="entry name" value="PAS_3"/>
    <property type="match status" value="1"/>
</dbReference>
<reference evidence="10 11" key="1">
    <citation type="submission" date="2018-06" db="EMBL/GenBank/DDBJ databases">
        <title>Genomic Encyclopedia of Archaeal and Bacterial Type Strains, Phase II (KMG-II): from individual species to whole genera.</title>
        <authorList>
            <person name="Goeker M."/>
        </authorList>
    </citation>
    <scope>NUCLEOTIDE SEQUENCE [LARGE SCALE GENOMIC DNA]</scope>
    <source>
        <strain evidence="10 11">DSM 19830</strain>
    </source>
</reference>
<keyword evidence="4" id="KW-0902">Two-component regulatory system</keyword>
<dbReference type="InterPro" id="IPR003661">
    <property type="entry name" value="HisK_dim/P_dom"/>
</dbReference>
<dbReference type="Gene3D" id="3.40.50.2300">
    <property type="match status" value="1"/>
</dbReference>
<dbReference type="Proteomes" id="UP000248882">
    <property type="component" value="Unassembled WGS sequence"/>
</dbReference>
<evidence type="ECO:0000259" key="7">
    <source>
        <dbReference type="PROSITE" id="PS50110"/>
    </source>
</evidence>
<dbReference type="InterPro" id="IPR000700">
    <property type="entry name" value="PAS-assoc_C"/>
</dbReference>
<dbReference type="GO" id="GO:0000155">
    <property type="term" value="F:phosphorelay sensor kinase activity"/>
    <property type="evidence" value="ECO:0007669"/>
    <property type="project" value="InterPro"/>
</dbReference>
<dbReference type="SMART" id="SM00388">
    <property type="entry name" value="HisKA"/>
    <property type="match status" value="1"/>
</dbReference>
<evidence type="ECO:0000256" key="4">
    <source>
        <dbReference type="ARBA" id="ARBA00023012"/>
    </source>
</evidence>
<dbReference type="PROSITE" id="PS50113">
    <property type="entry name" value="PAC"/>
    <property type="match status" value="1"/>
</dbReference>
<dbReference type="InterPro" id="IPR035965">
    <property type="entry name" value="PAS-like_dom_sf"/>
</dbReference>
<dbReference type="CDD" id="cd16922">
    <property type="entry name" value="HATPase_EvgS-ArcB-TorS-like"/>
    <property type="match status" value="1"/>
</dbReference>
<dbReference type="OrthoDB" id="9797097at2"/>
<name>A0A2W7RJR2_9BACT</name>
<dbReference type="CDD" id="cd00130">
    <property type="entry name" value="PAS"/>
    <property type="match status" value="1"/>
</dbReference>
<evidence type="ECO:0000256" key="2">
    <source>
        <dbReference type="ARBA" id="ARBA00012438"/>
    </source>
</evidence>
<evidence type="ECO:0000259" key="8">
    <source>
        <dbReference type="PROSITE" id="PS50112"/>
    </source>
</evidence>
<dbReference type="SMART" id="SM00448">
    <property type="entry name" value="REC"/>
    <property type="match status" value="1"/>
</dbReference>
<dbReference type="CDD" id="cd17546">
    <property type="entry name" value="REC_hyHK_CKI1_RcsC-like"/>
    <property type="match status" value="1"/>
</dbReference>
<dbReference type="EC" id="2.7.13.3" evidence="2"/>
<dbReference type="PRINTS" id="PR00344">
    <property type="entry name" value="BCTRLSENSOR"/>
</dbReference>
<feature type="domain" description="Histidine kinase" evidence="6">
    <location>
        <begin position="274"/>
        <end position="495"/>
    </location>
</feature>
<dbReference type="SUPFAM" id="SSF55874">
    <property type="entry name" value="ATPase domain of HSP90 chaperone/DNA topoisomerase II/histidine kinase"/>
    <property type="match status" value="1"/>
</dbReference>
<dbReference type="InterPro" id="IPR000014">
    <property type="entry name" value="PAS"/>
</dbReference>
<dbReference type="Pfam" id="PF00072">
    <property type="entry name" value="Response_reg"/>
    <property type="match status" value="1"/>
</dbReference>
<evidence type="ECO:0000256" key="1">
    <source>
        <dbReference type="ARBA" id="ARBA00000085"/>
    </source>
</evidence>